<dbReference type="Gene3D" id="3.40.50.2300">
    <property type="match status" value="1"/>
</dbReference>
<keyword evidence="3" id="KW-0732">Signal</keyword>
<dbReference type="GO" id="GO:0016020">
    <property type="term" value="C:membrane"/>
    <property type="evidence" value="ECO:0007669"/>
    <property type="project" value="UniProtKB-SubCell"/>
</dbReference>
<dbReference type="PRINTS" id="PR00255">
    <property type="entry name" value="NATPEPTIDER"/>
</dbReference>
<evidence type="ECO:0000256" key="7">
    <source>
        <dbReference type="ARBA" id="ARBA00023180"/>
    </source>
</evidence>
<keyword evidence="10" id="KW-1185">Reference proteome</keyword>
<feature type="domain" description="Receptor ligand binding region" evidence="8">
    <location>
        <begin position="1"/>
        <end position="149"/>
    </location>
</feature>
<dbReference type="SUPFAM" id="SSF53822">
    <property type="entry name" value="Periplasmic binding protein-like I"/>
    <property type="match status" value="1"/>
</dbReference>
<evidence type="ECO:0000256" key="5">
    <source>
        <dbReference type="ARBA" id="ARBA00023136"/>
    </source>
</evidence>
<accession>A0A1Y3BV83</accession>
<evidence type="ECO:0000313" key="10">
    <source>
        <dbReference type="Proteomes" id="UP000194236"/>
    </source>
</evidence>
<gene>
    <name evidence="9" type="ORF">BLA29_008074</name>
</gene>
<evidence type="ECO:0000313" key="9">
    <source>
        <dbReference type="EMBL" id="OTF83908.1"/>
    </source>
</evidence>
<dbReference type="GO" id="GO:0038023">
    <property type="term" value="F:signaling receptor activity"/>
    <property type="evidence" value="ECO:0007669"/>
    <property type="project" value="TreeGrafter"/>
</dbReference>
<keyword evidence="5" id="KW-0472">Membrane</keyword>
<dbReference type="InterPro" id="IPR052612">
    <property type="entry name" value="ANP_Clearance_Receptor"/>
</dbReference>
<dbReference type="CDD" id="cd06352">
    <property type="entry name" value="PBP1_NPR_GC-like"/>
    <property type="match status" value="1"/>
</dbReference>
<dbReference type="InterPro" id="IPR001828">
    <property type="entry name" value="ANF_lig-bd_rcpt"/>
</dbReference>
<keyword evidence="2" id="KW-0812">Transmembrane</keyword>
<keyword evidence="6" id="KW-0675">Receptor</keyword>
<dbReference type="Pfam" id="PF01094">
    <property type="entry name" value="ANF_receptor"/>
    <property type="match status" value="1"/>
</dbReference>
<dbReference type="GO" id="GO:0007165">
    <property type="term" value="P:signal transduction"/>
    <property type="evidence" value="ECO:0007669"/>
    <property type="project" value="TreeGrafter"/>
</dbReference>
<sequence length="220" mass="25287">MGDGGYVFLTVELFKHTNSFGNFDWFVKGDSRNDDVKHMYESLFILTVHVPMTEMYQKFANDVIEKSRNEFNTSFTMKDVNVILAGFHDSVIMYGVAVTETIADGYDPLDGREVSKRLWNRTFSDYLSGDIYINANGDKETDYTLEDFDPRSLCMESILIYSGREDKIIWSNVSAIHWPNDRIQLSDPSVCDDQISDLHCHQSSKTWPILDILAGIVIFY</sequence>
<evidence type="ECO:0000256" key="6">
    <source>
        <dbReference type="ARBA" id="ARBA00023170"/>
    </source>
</evidence>
<dbReference type="AlphaFoldDB" id="A0A1Y3BV83"/>
<dbReference type="OrthoDB" id="6497623at2759"/>
<protein>
    <recommendedName>
        <fullName evidence="8">Receptor ligand binding region domain-containing protein</fullName>
    </recommendedName>
</protein>
<comment type="caution">
    <text evidence="9">The sequence shown here is derived from an EMBL/GenBank/DDBJ whole genome shotgun (WGS) entry which is preliminary data.</text>
</comment>
<evidence type="ECO:0000256" key="2">
    <source>
        <dbReference type="ARBA" id="ARBA00022692"/>
    </source>
</evidence>
<dbReference type="InterPro" id="IPR028082">
    <property type="entry name" value="Peripla_BP_I"/>
</dbReference>
<dbReference type="PANTHER" id="PTHR44755">
    <property type="entry name" value="NATRIURETIC PEPTIDE RECEPTOR 3-RELATED"/>
    <property type="match status" value="1"/>
</dbReference>
<evidence type="ECO:0000259" key="8">
    <source>
        <dbReference type="Pfam" id="PF01094"/>
    </source>
</evidence>
<dbReference type="Proteomes" id="UP000194236">
    <property type="component" value="Unassembled WGS sequence"/>
</dbReference>
<comment type="subcellular location">
    <subcellularLocation>
        <location evidence="1">Membrane</location>
        <topology evidence="1">Single-pass type I membrane protein</topology>
    </subcellularLocation>
</comment>
<dbReference type="EMBL" id="MUJZ01001652">
    <property type="protein sequence ID" value="OTF83908.1"/>
    <property type="molecule type" value="Genomic_DNA"/>
</dbReference>
<dbReference type="GO" id="GO:0017046">
    <property type="term" value="F:peptide hormone binding"/>
    <property type="evidence" value="ECO:0007669"/>
    <property type="project" value="TreeGrafter"/>
</dbReference>
<dbReference type="PANTHER" id="PTHR44755:SF8">
    <property type="entry name" value="RECEPTOR LIGAND BINDING REGION DOMAIN-CONTAINING PROTEIN"/>
    <property type="match status" value="1"/>
</dbReference>
<keyword evidence="7" id="KW-0325">Glycoprotein</keyword>
<dbReference type="InterPro" id="IPR001170">
    <property type="entry name" value="ANPR/GUC"/>
</dbReference>
<proteinExistence type="predicted"/>
<reference evidence="9 10" key="1">
    <citation type="submission" date="2017-03" db="EMBL/GenBank/DDBJ databases">
        <title>Genome Survey of Euroglyphus maynei.</title>
        <authorList>
            <person name="Arlian L.G."/>
            <person name="Morgan M.S."/>
            <person name="Rider S.D."/>
        </authorList>
    </citation>
    <scope>NUCLEOTIDE SEQUENCE [LARGE SCALE GENOMIC DNA]</scope>
    <source>
        <strain evidence="9">Arlian Lab</strain>
        <tissue evidence="9">Whole body</tissue>
    </source>
</reference>
<name>A0A1Y3BV83_EURMA</name>
<evidence type="ECO:0000256" key="4">
    <source>
        <dbReference type="ARBA" id="ARBA00022989"/>
    </source>
</evidence>
<evidence type="ECO:0000256" key="3">
    <source>
        <dbReference type="ARBA" id="ARBA00022729"/>
    </source>
</evidence>
<keyword evidence="4" id="KW-1133">Transmembrane helix</keyword>
<organism evidence="9 10">
    <name type="scientific">Euroglyphus maynei</name>
    <name type="common">Mayne's house dust mite</name>
    <dbReference type="NCBI Taxonomy" id="6958"/>
    <lineage>
        <taxon>Eukaryota</taxon>
        <taxon>Metazoa</taxon>
        <taxon>Ecdysozoa</taxon>
        <taxon>Arthropoda</taxon>
        <taxon>Chelicerata</taxon>
        <taxon>Arachnida</taxon>
        <taxon>Acari</taxon>
        <taxon>Acariformes</taxon>
        <taxon>Sarcoptiformes</taxon>
        <taxon>Astigmata</taxon>
        <taxon>Psoroptidia</taxon>
        <taxon>Analgoidea</taxon>
        <taxon>Pyroglyphidae</taxon>
        <taxon>Pyroglyphinae</taxon>
        <taxon>Euroglyphus</taxon>
    </lineage>
</organism>
<evidence type="ECO:0000256" key="1">
    <source>
        <dbReference type="ARBA" id="ARBA00004479"/>
    </source>
</evidence>